<dbReference type="EMBL" id="CAQQ02121863">
    <property type="status" value="NOT_ANNOTATED_CDS"/>
    <property type="molecule type" value="Genomic_DNA"/>
</dbReference>
<reference evidence="2" key="1">
    <citation type="submission" date="2013-02" db="EMBL/GenBank/DDBJ databases">
        <authorList>
            <person name="Hughes D."/>
        </authorList>
    </citation>
    <scope>NUCLEOTIDE SEQUENCE</scope>
    <source>
        <strain>Durham</strain>
        <strain evidence="2">NC isolate 2 -- Noor lab</strain>
    </source>
</reference>
<dbReference type="EnsemblMetazoa" id="MESCA010246-RA">
    <property type="protein sequence ID" value="MESCA010246-PA"/>
    <property type="gene ID" value="MESCA010246"/>
</dbReference>
<proteinExistence type="predicted"/>
<dbReference type="HOGENOM" id="CLU_2838555_0_0_1"/>
<organism evidence="1 2">
    <name type="scientific">Megaselia scalaris</name>
    <name type="common">Humpbacked fly</name>
    <name type="synonym">Phora scalaris</name>
    <dbReference type="NCBI Taxonomy" id="36166"/>
    <lineage>
        <taxon>Eukaryota</taxon>
        <taxon>Metazoa</taxon>
        <taxon>Ecdysozoa</taxon>
        <taxon>Arthropoda</taxon>
        <taxon>Hexapoda</taxon>
        <taxon>Insecta</taxon>
        <taxon>Pterygota</taxon>
        <taxon>Neoptera</taxon>
        <taxon>Endopterygota</taxon>
        <taxon>Diptera</taxon>
        <taxon>Brachycera</taxon>
        <taxon>Muscomorpha</taxon>
        <taxon>Platypezoidea</taxon>
        <taxon>Phoridae</taxon>
        <taxon>Megaseliini</taxon>
        <taxon>Megaselia</taxon>
    </lineage>
</organism>
<keyword evidence="2" id="KW-1185">Reference proteome</keyword>
<evidence type="ECO:0000313" key="1">
    <source>
        <dbReference type="EnsemblMetazoa" id="MESCA010246-PA"/>
    </source>
</evidence>
<dbReference type="EMBL" id="CAQQ02121862">
    <property type="status" value="NOT_ANNOTATED_CDS"/>
    <property type="molecule type" value="Genomic_DNA"/>
</dbReference>
<dbReference type="STRING" id="36166.T1H216"/>
<sequence length="66" mass="7338">MLTICNMYLFEMGVNTSQKVCKKVGKPALGFAETAEAVFANGPICLRNWSNVARNFVDCSLIATYW</sequence>
<evidence type="ECO:0000313" key="2">
    <source>
        <dbReference type="Proteomes" id="UP000015102"/>
    </source>
</evidence>
<protein>
    <submittedName>
        <fullName evidence="1">Uncharacterized protein</fullName>
    </submittedName>
</protein>
<dbReference type="AlphaFoldDB" id="T1H216"/>
<reference evidence="1" key="2">
    <citation type="submission" date="2015-06" db="UniProtKB">
        <authorList>
            <consortium name="EnsemblMetazoa"/>
        </authorList>
    </citation>
    <scope>IDENTIFICATION</scope>
</reference>
<name>T1H216_MEGSC</name>
<accession>T1H216</accession>
<dbReference type="Proteomes" id="UP000015102">
    <property type="component" value="Unassembled WGS sequence"/>
</dbReference>